<dbReference type="PANTHER" id="PTHR47027">
    <property type="entry name" value="REVERSE TRANSCRIPTASE DOMAIN-CONTAINING PROTEIN"/>
    <property type="match status" value="1"/>
</dbReference>
<dbReference type="Pfam" id="PF03372">
    <property type="entry name" value="Exo_endo_phos"/>
    <property type="match status" value="1"/>
</dbReference>
<feature type="region of interest" description="Disordered" evidence="6">
    <location>
        <begin position="62"/>
        <end position="102"/>
    </location>
</feature>
<reference evidence="8 9" key="1">
    <citation type="journal article" date="2019" name="Gigascience">
        <title>Whole-genome sequence of the oriental lung fluke Paragonimus westermani.</title>
        <authorList>
            <person name="Oey H."/>
            <person name="Zakrzewski M."/>
            <person name="Narain K."/>
            <person name="Devi K.R."/>
            <person name="Agatsuma T."/>
            <person name="Nawaratna S."/>
            <person name="Gobert G.N."/>
            <person name="Jones M.K."/>
            <person name="Ragan M.A."/>
            <person name="McManus D.P."/>
            <person name="Krause L."/>
        </authorList>
    </citation>
    <scope>NUCLEOTIDE SEQUENCE [LARGE SCALE GENOMIC DNA]</scope>
    <source>
        <strain evidence="8 9">IND2009</strain>
    </source>
</reference>
<evidence type="ECO:0000256" key="1">
    <source>
        <dbReference type="ARBA" id="ARBA00004167"/>
    </source>
</evidence>
<dbReference type="Gene3D" id="3.60.10.10">
    <property type="entry name" value="Endonuclease/exonuclease/phosphatase"/>
    <property type="match status" value="1"/>
</dbReference>
<dbReference type="Pfam" id="PF00078">
    <property type="entry name" value="RVT_1"/>
    <property type="match status" value="1"/>
</dbReference>
<dbReference type="SUPFAM" id="SSF56672">
    <property type="entry name" value="DNA/RNA polymerases"/>
    <property type="match status" value="1"/>
</dbReference>
<dbReference type="AlphaFoldDB" id="A0A5J4NM10"/>
<feature type="compositionally biased region" description="Polar residues" evidence="6">
    <location>
        <begin position="1124"/>
        <end position="1144"/>
    </location>
</feature>
<evidence type="ECO:0000256" key="6">
    <source>
        <dbReference type="SAM" id="MobiDB-lite"/>
    </source>
</evidence>
<evidence type="ECO:0000259" key="7">
    <source>
        <dbReference type="PROSITE" id="PS50878"/>
    </source>
</evidence>
<dbReference type="Proteomes" id="UP000324629">
    <property type="component" value="Unassembled WGS sequence"/>
</dbReference>
<dbReference type="GO" id="GO:0003824">
    <property type="term" value="F:catalytic activity"/>
    <property type="evidence" value="ECO:0007669"/>
    <property type="project" value="InterPro"/>
</dbReference>
<keyword evidence="4" id="KW-1133">Transmembrane helix</keyword>
<feature type="region of interest" description="Disordered" evidence="6">
    <location>
        <begin position="1122"/>
        <end position="1156"/>
    </location>
</feature>
<comment type="similarity">
    <text evidence="2">Belongs to the SMIM12 family.</text>
</comment>
<dbReference type="InterPro" id="IPR031933">
    <property type="entry name" value="UPF0767"/>
</dbReference>
<name>A0A5J4NM10_9TREM</name>
<comment type="subcellular location">
    <subcellularLocation>
        <location evidence="1">Membrane</location>
        <topology evidence="1">Single-pass membrane protein</topology>
    </subcellularLocation>
</comment>
<dbReference type="InterPro" id="IPR005135">
    <property type="entry name" value="Endo/exonuclease/phosphatase"/>
</dbReference>
<feature type="compositionally biased region" description="Polar residues" evidence="6">
    <location>
        <begin position="90"/>
        <end position="101"/>
    </location>
</feature>
<dbReference type="PROSITE" id="PS50878">
    <property type="entry name" value="RT_POL"/>
    <property type="match status" value="1"/>
</dbReference>
<dbReference type="CDD" id="cd09076">
    <property type="entry name" value="L1-EN"/>
    <property type="match status" value="1"/>
</dbReference>
<evidence type="ECO:0000256" key="4">
    <source>
        <dbReference type="ARBA" id="ARBA00022989"/>
    </source>
</evidence>
<comment type="caution">
    <text evidence="8">The sequence shown here is derived from an EMBL/GenBank/DDBJ whole genome shotgun (WGS) entry which is preliminary data.</text>
</comment>
<keyword evidence="5" id="KW-0472">Membrane</keyword>
<evidence type="ECO:0000313" key="8">
    <source>
        <dbReference type="EMBL" id="KAA3676504.1"/>
    </source>
</evidence>
<organism evidence="8 9">
    <name type="scientific">Paragonimus westermani</name>
    <dbReference type="NCBI Taxonomy" id="34504"/>
    <lineage>
        <taxon>Eukaryota</taxon>
        <taxon>Metazoa</taxon>
        <taxon>Spiralia</taxon>
        <taxon>Lophotrochozoa</taxon>
        <taxon>Platyhelminthes</taxon>
        <taxon>Trematoda</taxon>
        <taxon>Digenea</taxon>
        <taxon>Plagiorchiida</taxon>
        <taxon>Troglotremata</taxon>
        <taxon>Troglotrematidae</taxon>
        <taxon>Paragonimus</taxon>
    </lineage>
</organism>
<feature type="compositionally biased region" description="Polar residues" evidence="6">
    <location>
        <begin position="71"/>
        <end position="83"/>
    </location>
</feature>
<keyword evidence="9" id="KW-1185">Reference proteome</keyword>
<proteinExistence type="inferred from homology"/>
<dbReference type="InterPro" id="IPR043502">
    <property type="entry name" value="DNA/RNA_pol_sf"/>
</dbReference>
<accession>A0A5J4NM10</accession>
<evidence type="ECO:0000313" key="9">
    <source>
        <dbReference type="Proteomes" id="UP000324629"/>
    </source>
</evidence>
<evidence type="ECO:0000256" key="5">
    <source>
        <dbReference type="ARBA" id="ARBA00023136"/>
    </source>
</evidence>
<dbReference type="CDD" id="cd01650">
    <property type="entry name" value="RT_nLTR_like"/>
    <property type="match status" value="1"/>
</dbReference>
<feature type="domain" description="Reverse transcriptase" evidence="7">
    <location>
        <begin position="620"/>
        <end position="906"/>
    </location>
</feature>
<dbReference type="InterPro" id="IPR036691">
    <property type="entry name" value="Endo/exonu/phosph_ase_sf"/>
</dbReference>
<dbReference type="PANTHER" id="PTHR47027:SF20">
    <property type="entry name" value="REVERSE TRANSCRIPTASE-LIKE PROTEIN WITH RNA-DIRECTED DNA POLYMERASE DOMAIN"/>
    <property type="match status" value="1"/>
</dbReference>
<keyword evidence="3" id="KW-0812">Transmembrane</keyword>
<evidence type="ECO:0000256" key="2">
    <source>
        <dbReference type="ARBA" id="ARBA00007304"/>
    </source>
</evidence>
<dbReference type="GO" id="GO:0016020">
    <property type="term" value="C:membrane"/>
    <property type="evidence" value="ECO:0007669"/>
    <property type="project" value="UniProtKB-SubCell"/>
</dbReference>
<gene>
    <name evidence="8" type="ORF">DEA37_0002213</name>
</gene>
<dbReference type="SUPFAM" id="SSF56219">
    <property type="entry name" value="DNase I-like"/>
    <property type="match status" value="1"/>
</dbReference>
<dbReference type="Pfam" id="PF15990">
    <property type="entry name" value="UPF0767"/>
    <property type="match status" value="1"/>
</dbReference>
<dbReference type="InterPro" id="IPR000477">
    <property type="entry name" value="RT_dom"/>
</dbReference>
<sequence>MLSNEDDGSCTWDIVSTAMEVWASWQYPKPIHTMMIHDKQNTILHRPLRRINRVSLSAAHDRVDRRKYATTKHSPSYLPSNRNPPGDDAQSGTSATRTNLRQARGRRTLNIGTWNVRTLLDRCSVRERLERRTALIAMELRRYGVDIAALSETRLAVQGKLREADAGYTFYWICYQTDGVREHGVCFAVADRINGLMIGEPHGISPRMLSMRLRLGRGKCATFDQFYDQLSATIRSAPVNDRLFVLGDLNARVGRDSVAWPGVLGPYGIGSVNANGDRLLHLCATHELAITNTRFQLDASDITTWTHPRSGHHHLLDYVIVRQRDIGEVRITRVMRGAECSTDHRLVRTKLFIHVRKSVYCRSFGQRQKLDIRRLENFETKAAFQRAVVARLHNAPVPTTPEGMWQQLKKQIMVAATETIGVERKKRPDWFDDNNVAISNLVREKNAAFATCTMDPGNGAKKTRFRNIRRQLAERVRGIKDNWWRKQGERMQGFADRRQHKEFYDSLKAIFGPSIQSTKALVDVDTGCSCSQPEDIMGIWRKHFGSLLNRPTTIDWATVNSLPQQDVKSSLALAPDLLELQRAIGQLRNGKAAGEDGLPGEILKNGGPALERALLQLVHSIWEHEVMPQDFKDALIVPLFKGKGSKQCTDSYRGISLLSCAGKVLARILLNRLNASVLEMNVPEEQCGFRSSRSTIDLVFAARQLQEKCRERNQPLYALFVDFTKAFDSVNREALWTVLGKFGCPGKFVNMVRLLHAGMKAKVQSCGSTSDDFDIVTGVKQGCVLAPALFSLYLTAMVTVAFQNTGEDGMEVEYRTSGCLLNIRRFSAITRLLTSRMRMLLFTDDSALLAHSEEELQRLAAASASAASKFGLAINTGAVCVPPPRIRIDEDIVDSCGDVCYLGSNLSTDLSVDCELRARVAKRNVSHLSRFHVQCLRRTLGIRWSDMIPNTEVLRRADMDGMKVMLMLHQLRWLGHQLLYAQVKSSKQNPGGHKRRYQDVVQVIVEKSKFSAFTSHRRLDTAGLSKQKQEAVALARGRKTQCLAIELKSNKATGPGGSLRESFSMWPIIAQFLRANSRYIALPFAIIVGFVGFNIEGLLRSQEDISSTKALPKTTVSDARLKRQMSQDLSSEVNAASEAPSSALQYRGEPMFDKNK</sequence>
<protein>
    <recommendedName>
        <fullName evidence="7">Reverse transcriptase domain-containing protein</fullName>
    </recommendedName>
</protein>
<evidence type="ECO:0000256" key="3">
    <source>
        <dbReference type="ARBA" id="ARBA00022692"/>
    </source>
</evidence>
<dbReference type="EMBL" id="QNGE01001948">
    <property type="protein sequence ID" value="KAA3676504.1"/>
    <property type="molecule type" value="Genomic_DNA"/>
</dbReference>